<dbReference type="AlphaFoldDB" id="A0A177NCQ3"/>
<dbReference type="Pfam" id="PF00570">
    <property type="entry name" value="HRDC"/>
    <property type="match status" value="1"/>
</dbReference>
<dbReference type="InterPro" id="IPR044876">
    <property type="entry name" value="HRDC_dom_sf"/>
</dbReference>
<dbReference type="InterPro" id="IPR002121">
    <property type="entry name" value="HRDC_dom"/>
</dbReference>
<reference evidence="2 3" key="1">
    <citation type="submission" date="2016-03" db="EMBL/GenBank/DDBJ databases">
        <authorList>
            <person name="Ploux O."/>
        </authorList>
    </citation>
    <scope>NUCLEOTIDE SEQUENCE [LARGE SCALE GENOMIC DNA]</scope>
    <source>
        <strain evidence="2 3">R-45370</strain>
    </source>
</reference>
<dbReference type="OrthoDB" id="7063921at2"/>
<dbReference type="PROSITE" id="PS50967">
    <property type="entry name" value="HRDC"/>
    <property type="match status" value="1"/>
</dbReference>
<evidence type="ECO:0000313" key="3">
    <source>
        <dbReference type="Proteomes" id="UP000078476"/>
    </source>
</evidence>
<accession>A0A177NCQ3</accession>
<protein>
    <recommendedName>
        <fullName evidence="1">HRDC domain-containing protein</fullName>
    </recommendedName>
</protein>
<evidence type="ECO:0000313" key="2">
    <source>
        <dbReference type="EMBL" id="OAI15621.1"/>
    </source>
</evidence>
<name>A0A177NCQ3_9GAMM</name>
<evidence type="ECO:0000259" key="1">
    <source>
        <dbReference type="PROSITE" id="PS50967"/>
    </source>
</evidence>
<dbReference type="InterPro" id="IPR010997">
    <property type="entry name" value="HRDC-like_sf"/>
</dbReference>
<dbReference type="GO" id="GO:0003676">
    <property type="term" value="F:nucleic acid binding"/>
    <property type="evidence" value="ECO:0007669"/>
    <property type="project" value="InterPro"/>
</dbReference>
<keyword evidence="3" id="KW-1185">Reference proteome</keyword>
<dbReference type="RefSeq" id="WP_066982091.1">
    <property type="nucleotide sequence ID" value="NZ_LUUI01000101.1"/>
</dbReference>
<dbReference type="SMART" id="SM00341">
    <property type="entry name" value="HRDC"/>
    <property type="match status" value="1"/>
</dbReference>
<dbReference type="GO" id="GO:0000166">
    <property type="term" value="F:nucleotide binding"/>
    <property type="evidence" value="ECO:0007669"/>
    <property type="project" value="InterPro"/>
</dbReference>
<dbReference type="EMBL" id="LUUI01000101">
    <property type="protein sequence ID" value="OAI15621.1"/>
    <property type="molecule type" value="Genomic_DNA"/>
</dbReference>
<sequence>MTLHFFAISAQSPQPAQDEFNRFCLAHRVVNIERQFVADGANAYWALCVTLAVADASLPDALKAPDSRAKSNAGGSRVDYKTVLNEQDFALYAALRNWRKSVAEAEGVPVYAVFTNEQLAEIVRRRVDSLTVLGAIDGVGSSRVQRYGLTLLTHFQTALAENCSEGNDET</sequence>
<gene>
    <name evidence="2" type="ORF">A1359_09430</name>
</gene>
<feature type="domain" description="HRDC" evidence="1">
    <location>
        <begin position="85"/>
        <end position="165"/>
    </location>
</feature>
<proteinExistence type="predicted"/>
<comment type="caution">
    <text evidence="2">The sequence shown here is derived from an EMBL/GenBank/DDBJ whole genome shotgun (WGS) entry which is preliminary data.</text>
</comment>
<dbReference type="SUPFAM" id="SSF47819">
    <property type="entry name" value="HRDC-like"/>
    <property type="match status" value="1"/>
</dbReference>
<dbReference type="Proteomes" id="UP000078476">
    <property type="component" value="Unassembled WGS sequence"/>
</dbReference>
<dbReference type="Gene3D" id="1.10.150.80">
    <property type="entry name" value="HRDC domain"/>
    <property type="match status" value="1"/>
</dbReference>
<organism evidence="2 3">
    <name type="scientific">Methylomonas lenta</name>
    <dbReference type="NCBI Taxonomy" id="980561"/>
    <lineage>
        <taxon>Bacteria</taxon>
        <taxon>Pseudomonadati</taxon>
        <taxon>Pseudomonadota</taxon>
        <taxon>Gammaproteobacteria</taxon>
        <taxon>Methylococcales</taxon>
        <taxon>Methylococcaceae</taxon>
        <taxon>Methylomonas</taxon>
    </lineage>
</organism>
<dbReference type="STRING" id="980561.A1359_09430"/>